<proteinExistence type="predicted"/>
<protein>
    <submittedName>
        <fullName evidence="1">Uncharacterized protein</fullName>
    </submittedName>
</protein>
<organism evidence="1 2">
    <name type="scientific">Rhodopirellula islandica</name>
    <dbReference type="NCBI Taxonomy" id="595434"/>
    <lineage>
        <taxon>Bacteria</taxon>
        <taxon>Pseudomonadati</taxon>
        <taxon>Planctomycetota</taxon>
        <taxon>Planctomycetia</taxon>
        <taxon>Pirellulales</taxon>
        <taxon>Pirellulaceae</taxon>
        <taxon>Rhodopirellula</taxon>
    </lineage>
</organism>
<gene>
    <name evidence="1" type="ORF">RISK_002368</name>
</gene>
<dbReference type="Proteomes" id="UP000036367">
    <property type="component" value="Unassembled WGS sequence"/>
</dbReference>
<evidence type="ECO:0000313" key="2">
    <source>
        <dbReference type="Proteomes" id="UP000036367"/>
    </source>
</evidence>
<dbReference type="STRING" id="595434.RISK_002368"/>
<name>A0A0J1BGU0_RHOIS</name>
<sequence length="65" mass="7081">MVSTLGWGQTLASPAVNSAETIRSTSTRALLTKVATGSQRDSFAETQWRRLTTDREITQCAFTAC</sequence>
<accession>A0A0J1BGU0</accession>
<dbReference type="EMBL" id="LECT01000017">
    <property type="protein sequence ID" value="KLU05736.1"/>
    <property type="molecule type" value="Genomic_DNA"/>
</dbReference>
<comment type="caution">
    <text evidence="1">The sequence shown here is derived from an EMBL/GenBank/DDBJ whole genome shotgun (WGS) entry which is preliminary data.</text>
</comment>
<keyword evidence="2" id="KW-1185">Reference proteome</keyword>
<dbReference type="AlphaFoldDB" id="A0A0J1BGU0"/>
<evidence type="ECO:0000313" key="1">
    <source>
        <dbReference type="EMBL" id="KLU05736.1"/>
    </source>
</evidence>
<reference evidence="1" key="1">
    <citation type="submission" date="2015-05" db="EMBL/GenBank/DDBJ databases">
        <title>Permanent draft genome of Rhodopirellula islandicus K833.</title>
        <authorList>
            <person name="Kizina J."/>
            <person name="Richter M."/>
            <person name="Glockner F.O."/>
            <person name="Harder J."/>
        </authorList>
    </citation>
    <scope>NUCLEOTIDE SEQUENCE [LARGE SCALE GENOMIC DNA]</scope>
    <source>
        <strain evidence="1">K833</strain>
    </source>
</reference>